<protein>
    <submittedName>
        <fullName evidence="2">RidA family protein</fullName>
    </submittedName>
</protein>
<name>A0ABV3ZXD9_9BURK</name>
<evidence type="ECO:0000313" key="2">
    <source>
        <dbReference type="EMBL" id="MEX8194045.1"/>
    </source>
</evidence>
<dbReference type="Proteomes" id="UP001561046">
    <property type="component" value="Unassembled WGS sequence"/>
</dbReference>
<dbReference type="InterPro" id="IPR035959">
    <property type="entry name" value="RutC-like_sf"/>
</dbReference>
<dbReference type="Pfam" id="PF14588">
    <property type="entry name" value="YjgF_endoribonc"/>
    <property type="match status" value="1"/>
</dbReference>
<accession>A0ABV3ZXD9</accession>
<keyword evidence="3" id="KW-1185">Reference proteome</keyword>
<gene>
    <name evidence="2" type="ORF">AB6724_14485</name>
</gene>
<reference evidence="2 3" key="1">
    <citation type="journal article" date="2013" name="Int. J. Syst. Evol. Microbiol.">
        <title>Comamonas guangdongensis sp. nov., isolated from subterranean forest sediment, and emended description of the genus Comamonas.</title>
        <authorList>
            <person name="Zhang J."/>
            <person name="Wang Y."/>
            <person name="Zhou S."/>
            <person name="Wu C."/>
            <person name="He J."/>
            <person name="Li F."/>
        </authorList>
    </citation>
    <scope>NUCLEOTIDE SEQUENCE [LARGE SCALE GENOMIC DNA]</scope>
    <source>
        <strain evidence="2 3">CCTCC AB2011133</strain>
    </source>
</reference>
<dbReference type="CDD" id="cd02199">
    <property type="entry name" value="YjgF_YER057c_UK114_like_1"/>
    <property type="match status" value="1"/>
</dbReference>
<evidence type="ECO:0000259" key="1">
    <source>
        <dbReference type="Pfam" id="PF14588"/>
    </source>
</evidence>
<organism evidence="2 3">
    <name type="scientific">Comamonas guangdongensis</name>
    <dbReference type="NCBI Taxonomy" id="510515"/>
    <lineage>
        <taxon>Bacteria</taxon>
        <taxon>Pseudomonadati</taxon>
        <taxon>Pseudomonadota</taxon>
        <taxon>Betaproteobacteria</taxon>
        <taxon>Burkholderiales</taxon>
        <taxon>Comamonadaceae</taxon>
        <taxon>Comamonas</taxon>
    </lineage>
</organism>
<dbReference type="InterPro" id="IPR013813">
    <property type="entry name" value="Endoribo_LPSP/chorism_mut-like"/>
</dbReference>
<dbReference type="PANTHER" id="PTHR43760">
    <property type="entry name" value="ENDORIBONUCLEASE-RELATED"/>
    <property type="match status" value="1"/>
</dbReference>
<dbReference type="PANTHER" id="PTHR43760:SF1">
    <property type="entry name" value="ENDORIBONUCLEASE L-PSP_CHORISMATE MUTASE-LIKE DOMAIN-CONTAINING PROTEIN"/>
    <property type="match status" value="1"/>
</dbReference>
<dbReference type="SUPFAM" id="SSF55298">
    <property type="entry name" value="YjgF-like"/>
    <property type="match status" value="1"/>
</dbReference>
<sequence>MVRDQGLQQVADALGCPMDADIQPGGHYRPVVRDGALLYVSGQLPRLNGQIVSVGPVAPGEARQGHATLEQARHAARISALRSLMLLQRELGSLDGLRRVGRMTVYVHCSQDFTQHSEVADAASDLLHEVLGEAGVHARSAIGVCQLPKNATVEVELTASVREAS</sequence>
<feature type="domain" description="Endoribonuclease L-PSP/chorismate mutase-like" evidence="1">
    <location>
        <begin position="25"/>
        <end position="159"/>
    </location>
</feature>
<dbReference type="Gene3D" id="3.30.1330.40">
    <property type="entry name" value="RutC-like"/>
    <property type="match status" value="1"/>
</dbReference>
<comment type="caution">
    <text evidence="2">The sequence shown here is derived from an EMBL/GenBank/DDBJ whole genome shotgun (WGS) entry which is preliminary data.</text>
</comment>
<proteinExistence type="predicted"/>
<dbReference type="EMBL" id="JBFYGN010000016">
    <property type="protein sequence ID" value="MEX8194045.1"/>
    <property type="molecule type" value="Genomic_DNA"/>
</dbReference>
<dbReference type="RefSeq" id="WP_369339228.1">
    <property type="nucleotide sequence ID" value="NZ_JBFYGN010000016.1"/>
</dbReference>
<evidence type="ECO:0000313" key="3">
    <source>
        <dbReference type="Proteomes" id="UP001561046"/>
    </source>
</evidence>